<protein>
    <recommendedName>
        <fullName evidence="2">YCII-related domain-containing protein</fullName>
    </recommendedName>
</protein>
<dbReference type="InterPro" id="IPR051807">
    <property type="entry name" value="Sec-metab_biosynth-assoc"/>
</dbReference>
<dbReference type="EMBL" id="SMAI01000001">
    <property type="protein sequence ID" value="TCT08185.1"/>
    <property type="molecule type" value="Genomic_DNA"/>
</dbReference>
<dbReference type="RefSeq" id="WP_132029822.1">
    <property type="nucleotide sequence ID" value="NZ_SMAI01000001.1"/>
</dbReference>
<dbReference type="OrthoDB" id="2293521at2"/>
<proteinExistence type="inferred from homology"/>
<dbReference type="SUPFAM" id="SSF54909">
    <property type="entry name" value="Dimeric alpha+beta barrel"/>
    <property type="match status" value="1"/>
</dbReference>
<evidence type="ECO:0000313" key="4">
    <source>
        <dbReference type="Proteomes" id="UP000294664"/>
    </source>
</evidence>
<comment type="similarity">
    <text evidence="1">Belongs to the YciI family.</text>
</comment>
<dbReference type="Gene3D" id="3.30.70.1060">
    <property type="entry name" value="Dimeric alpha+beta barrel"/>
    <property type="match status" value="1"/>
</dbReference>
<gene>
    <name evidence="3" type="ORF">EDC64_101707</name>
</gene>
<keyword evidence="4" id="KW-1185">Reference proteome</keyword>
<reference evidence="3 4" key="1">
    <citation type="submission" date="2019-03" db="EMBL/GenBank/DDBJ databases">
        <title>Genomic Encyclopedia of Type Strains, Phase IV (KMG-IV): sequencing the most valuable type-strain genomes for metagenomic binning, comparative biology and taxonomic classification.</title>
        <authorList>
            <person name="Goeker M."/>
        </authorList>
    </citation>
    <scope>NUCLEOTIDE SEQUENCE [LARGE SCALE GENOMIC DNA]</scope>
    <source>
        <strain evidence="3 4">DSM 9035</strain>
    </source>
</reference>
<dbReference type="InterPro" id="IPR005545">
    <property type="entry name" value="YCII"/>
</dbReference>
<accession>A0A4R3M9W1</accession>
<dbReference type="PANTHER" id="PTHR33606">
    <property type="entry name" value="PROTEIN YCII"/>
    <property type="match status" value="1"/>
</dbReference>
<feature type="domain" description="YCII-related" evidence="2">
    <location>
        <begin position="1"/>
        <end position="88"/>
    </location>
</feature>
<dbReference type="AlphaFoldDB" id="A0A4R3M9W1"/>
<comment type="caution">
    <text evidence="3">The sequence shown here is derived from an EMBL/GenBank/DDBJ whole genome shotgun (WGS) entry which is preliminary data.</text>
</comment>
<evidence type="ECO:0000256" key="1">
    <source>
        <dbReference type="ARBA" id="ARBA00007689"/>
    </source>
</evidence>
<dbReference type="Pfam" id="PF03795">
    <property type="entry name" value="YCII"/>
    <property type="match status" value="1"/>
</dbReference>
<organism evidence="3 4">
    <name type="scientific">Aquabacter spiritensis</name>
    <dbReference type="NCBI Taxonomy" id="933073"/>
    <lineage>
        <taxon>Bacteria</taxon>
        <taxon>Pseudomonadati</taxon>
        <taxon>Pseudomonadota</taxon>
        <taxon>Alphaproteobacteria</taxon>
        <taxon>Hyphomicrobiales</taxon>
        <taxon>Xanthobacteraceae</taxon>
        <taxon>Aquabacter</taxon>
    </lineage>
</organism>
<dbReference type="InterPro" id="IPR011008">
    <property type="entry name" value="Dimeric_a/b-barrel"/>
</dbReference>
<sequence length="96" mass="10553">MLFVVLKKDKPDHQKVRADVRPEHLEFLNANKDKIAFGGPILTEDGSGMVGSILTVEAESAAEAKAFLENDPFAKAGLFESVEVVPWKWVFKNPAA</sequence>
<evidence type="ECO:0000259" key="2">
    <source>
        <dbReference type="Pfam" id="PF03795"/>
    </source>
</evidence>
<name>A0A4R3M9W1_9HYPH</name>
<dbReference type="Proteomes" id="UP000294664">
    <property type="component" value="Unassembled WGS sequence"/>
</dbReference>
<dbReference type="PANTHER" id="PTHR33606:SF3">
    <property type="entry name" value="PROTEIN YCII"/>
    <property type="match status" value="1"/>
</dbReference>
<evidence type="ECO:0000313" key="3">
    <source>
        <dbReference type="EMBL" id="TCT08185.1"/>
    </source>
</evidence>